<keyword evidence="10" id="KW-1185">Reference proteome</keyword>
<dbReference type="Gene3D" id="2.40.160.50">
    <property type="entry name" value="membrane protein fhac: a member of the omp85/tpsb transporter family"/>
    <property type="match status" value="1"/>
</dbReference>
<evidence type="ECO:0000256" key="1">
    <source>
        <dbReference type="ARBA" id="ARBA00004370"/>
    </source>
</evidence>
<evidence type="ECO:0000259" key="8">
    <source>
        <dbReference type="Pfam" id="PF01103"/>
    </source>
</evidence>
<evidence type="ECO:0000313" key="10">
    <source>
        <dbReference type="Proteomes" id="UP000293671"/>
    </source>
</evidence>
<dbReference type="InterPro" id="IPR000184">
    <property type="entry name" value="Bac_surfAg_D15"/>
</dbReference>
<protein>
    <submittedName>
        <fullName evidence="9">Autotransporter secretion outer membrane protein TamA</fullName>
    </submittedName>
</protein>
<evidence type="ECO:0000256" key="7">
    <source>
        <dbReference type="SAM" id="SignalP"/>
    </source>
</evidence>
<evidence type="ECO:0000256" key="4">
    <source>
        <dbReference type="ARBA" id="ARBA00022729"/>
    </source>
</evidence>
<name>A0A4Q7VH01_9BURK</name>
<keyword evidence="3" id="KW-0812">Transmembrane</keyword>
<dbReference type="Proteomes" id="UP000293671">
    <property type="component" value="Unassembled WGS sequence"/>
</dbReference>
<dbReference type="PANTHER" id="PTHR12815:SF47">
    <property type="entry name" value="TRANSLOCATION AND ASSEMBLY MODULE SUBUNIT TAMA"/>
    <property type="match status" value="1"/>
</dbReference>
<dbReference type="InterPro" id="IPR039910">
    <property type="entry name" value="D15-like"/>
</dbReference>
<accession>A0A4Q7VH01</accession>
<keyword evidence="6" id="KW-0998">Cell outer membrane</keyword>
<feature type="chain" id="PRO_5020490955" evidence="7">
    <location>
        <begin position="34"/>
        <end position="644"/>
    </location>
</feature>
<dbReference type="EMBL" id="SHKP01000007">
    <property type="protein sequence ID" value="RZT95307.1"/>
    <property type="molecule type" value="Genomic_DNA"/>
</dbReference>
<dbReference type="AlphaFoldDB" id="A0A4Q7VH01"/>
<keyword evidence="2" id="KW-1134">Transmembrane beta strand</keyword>
<sequence length="644" mass="71173">MSVASVAQLRRAGRRRWWAPALLLALAAAQPLAAQTRDAGLDSLAAEARDEERHEQDERANLFDSGSSTIEGKTYRLVIVTPSPLRELLERHLDLARFASEDDVSDTELGRLMAAAPAQVQSLLEPEGFFEPEVEIGRSDAAAASGGTLPTVTLRVRPGVQARISRLQLELQGPLLDSVNAGDERAQNRWRRAQRRWSLDEGELFTQRAWSRSKTALLADLRSYGYPTASFLGTSAHVDAAQASVRLFVATDSGPLFRVGSVRIEGLQRTPESAALNVRPFDLGTIFSEQMLIDYQEALSKVGLYDGIAVELDTSEPEQADDAVVIARLRERKFQEATFSVGYSTDTGPRFGIEYTHRRLFDTDWIFSARANIGSLERSLSVDLLSYPKQGGWRHLVGASADYLDAGGSITQTRRLRVGRSLDSLRFTRLVFAEFNETALETTTQRGIDRAIWANYQWTRRDVNNLVFPTRGTIWTLQGGGGYARDSDQQQGPFGRVQGRLVWYMPLGGGWLLQARGEGATILTRDEVELPDSLKFRAGGDDSVRGYAYQSLGPQRDGSTVGGNVMATGSVEVMHRLSERWRDWYGAVFVDAGNAADSWDGFDAALGYGVGIRWRSPIGPLRMDVAYGQQVKQARLHFSVGLSF</sequence>
<gene>
    <name evidence="9" type="ORF">EV670_3061</name>
</gene>
<dbReference type="GO" id="GO:0019867">
    <property type="term" value="C:outer membrane"/>
    <property type="evidence" value="ECO:0007669"/>
    <property type="project" value="InterPro"/>
</dbReference>
<evidence type="ECO:0000256" key="5">
    <source>
        <dbReference type="ARBA" id="ARBA00023136"/>
    </source>
</evidence>
<comment type="caution">
    <text evidence="9">The sequence shown here is derived from an EMBL/GenBank/DDBJ whole genome shotgun (WGS) entry which is preliminary data.</text>
</comment>
<evidence type="ECO:0000313" key="9">
    <source>
        <dbReference type="EMBL" id="RZT95307.1"/>
    </source>
</evidence>
<feature type="domain" description="Bacterial surface antigen (D15)" evidence="8">
    <location>
        <begin position="336"/>
        <end position="644"/>
    </location>
</feature>
<comment type="subcellular location">
    <subcellularLocation>
        <location evidence="1">Membrane</location>
    </subcellularLocation>
</comment>
<dbReference type="Gene3D" id="3.10.20.310">
    <property type="entry name" value="membrane protein fhac"/>
    <property type="match status" value="1"/>
</dbReference>
<organism evidence="9 10">
    <name type="scientific">Rivibacter subsaxonicus</name>
    <dbReference type="NCBI Taxonomy" id="457575"/>
    <lineage>
        <taxon>Bacteria</taxon>
        <taxon>Pseudomonadati</taxon>
        <taxon>Pseudomonadota</taxon>
        <taxon>Betaproteobacteria</taxon>
        <taxon>Burkholderiales</taxon>
        <taxon>Rivibacter</taxon>
    </lineage>
</organism>
<feature type="signal peptide" evidence="7">
    <location>
        <begin position="1"/>
        <end position="33"/>
    </location>
</feature>
<reference evidence="9 10" key="1">
    <citation type="submission" date="2019-02" db="EMBL/GenBank/DDBJ databases">
        <title>Genomic Encyclopedia of Type Strains, Phase IV (KMG-IV): sequencing the most valuable type-strain genomes for metagenomic binning, comparative biology and taxonomic classification.</title>
        <authorList>
            <person name="Goeker M."/>
        </authorList>
    </citation>
    <scope>NUCLEOTIDE SEQUENCE [LARGE SCALE GENOMIC DNA]</scope>
    <source>
        <strain evidence="9 10">DSM 19570</strain>
    </source>
</reference>
<keyword evidence="5" id="KW-0472">Membrane</keyword>
<keyword evidence="4 7" id="KW-0732">Signal</keyword>
<evidence type="ECO:0000256" key="6">
    <source>
        <dbReference type="ARBA" id="ARBA00023237"/>
    </source>
</evidence>
<dbReference type="PANTHER" id="PTHR12815">
    <property type="entry name" value="SORTING AND ASSEMBLY MACHINERY SAMM50 PROTEIN FAMILY MEMBER"/>
    <property type="match status" value="1"/>
</dbReference>
<evidence type="ECO:0000256" key="3">
    <source>
        <dbReference type="ARBA" id="ARBA00022692"/>
    </source>
</evidence>
<proteinExistence type="predicted"/>
<evidence type="ECO:0000256" key="2">
    <source>
        <dbReference type="ARBA" id="ARBA00022452"/>
    </source>
</evidence>
<dbReference type="Pfam" id="PF01103">
    <property type="entry name" value="Omp85"/>
    <property type="match status" value="1"/>
</dbReference>